<evidence type="ECO:0000313" key="1">
    <source>
        <dbReference type="EMBL" id="AXC51263.1"/>
    </source>
</evidence>
<dbReference type="AlphaFoldDB" id="A0A344PPF8"/>
<dbReference type="KEGG" id="pars:DRW48_12340"/>
<dbReference type="OrthoDB" id="7644647at2"/>
<dbReference type="Proteomes" id="UP000252023">
    <property type="component" value="Chromosome"/>
</dbReference>
<reference evidence="2" key="1">
    <citation type="submission" date="2018-07" db="EMBL/GenBank/DDBJ databases">
        <title>Genome sequencing of Paracoccus sp. SC2-6.</title>
        <authorList>
            <person name="Heo J."/>
            <person name="Kim S.-J."/>
            <person name="Kwon S.-W."/>
        </authorList>
    </citation>
    <scope>NUCLEOTIDE SEQUENCE [LARGE SCALE GENOMIC DNA]</scope>
    <source>
        <strain evidence="2">SC2-6</strain>
    </source>
</reference>
<gene>
    <name evidence="1" type="ORF">DRW48_12340</name>
</gene>
<sequence length="197" mass="20713">MSDFPPPAAGHNRGPATAGASWRATCWRHARAELLPNLPIEVVRLQVRRAKALGLPYKTYAGVRASTGCDLVAFLFSSNGLGLFRQTDRLAAGRAGTLARLAVRRDLGCAPGLSPNSLADRLALDGTTFASARALPPFGASWGAMRTEMKNWLAREGLPGDAVLLIGATDHEAEMAGAGGLAAFLPGETYFAEACHV</sequence>
<keyword evidence="2" id="KW-1185">Reference proteome</keyword>
<evidence type="ECO:0000313" key="2">
    <source>
        <dbReference type="Proteomes" id="UP000252023"/>
    </source>
</evidence>
<proteinExistence type="predicted"/>
<protein>
    <submittedName>
        <fullName evidence="1">Uncharacterized protein</fullName>
    </submittedName>
</protein>
<name>A0A344PPF8_9RHOB</name>
<accession>A0A344PPF8</accession>
<dbReference type="EMBL" id="CP030918">
    <property type="protein sequence ID" value="AXC51263.1"/>
    <property type="molecule type" value="Genomic_DNA"/>
</dbReference>
<organism evidence="1 2">
    <name type="scientific">Paracoccus suum</name>
    <dbReference type="NCBI Taxonomy" id="2259340"/>
    <lineage>
        <taxon>Bacteria</taxon>
        <taxon>Pseudomonadati</taxon>
        <taxon>Pseudomonadota</taxon>
        <taxon>Alphaproteobacteria</taxon>
        <taxon>Rhodobacterales</taxon>
        <taxon>Paracoccaceae</taxon>
        <taxon>Paracoccus</taxon>
    </lineage>
</organism>